<sequence length="409" mass="45639">MSFILEEINKEGPVNTNSPKCVVDVKIDVEPTEQDILVASKHVSKGCGGITLEDVLTFAKEFFFSNQVLDNISSHLRKQSVFLREICKLESSLTQHFSADDFASLGFGDIFTSLVEHISLLPTIWKDCLTRTDKVKKPSVKVCMSQSYLLEFLSEADDFTADLLTNLSKNGDHVSSSIMLFSSTLSDFREEKGFSDTHAGTNDAIELFRKAPIKQTIDQSAGDKLHDLNAKESWALLADLALYDNESCNDPRDFAKTVKVISLPHDVLSTSDRRLIELENQVQCLMESHFAPTQPTQIPNNPLLNTHPRILMKREDARLSKFEANFKQQQSKMTNKIDIVLKAITDRIAGALPSDMIKYLKLSTSQVLSACSYLTVDPKCSSYPSTLINAIKGEVSAKRKNPDHFVVAL</sequence>
<protein>
    <submittedName>
        <fullName evidence="1">Histidine kinase-like ATPase, C-terminal domain-containing protein</fullName>
    </submittedName>
</protein>
<gene>
    <name evidence="1" type="ORF">Tci_061754</name>
</gene>
<dbReference type="AlphaFoldDB" id="A0A6L2NUJ7"/>
<keyword evidence="1" id="KW-0808">Transferase</keyword>
<name>A0A6L2NUJ7_TANCI</name>
<evidence type="ECO:0000313" key="1">
    <source>
        <dbReference type="EMBL" id="GEU89776.1"/>
    </source>
</evidence>
<comment type="caution">
    <text evidence="1">The sequence shown here is derived from an EMBL/GenBank/DDBJ whole genome shotgun (WGS) entry which is preliminary data.</text>
</comment>
<accession>A0A6L2NUJ7</accession>
<keyword evidence="1" id="KW-0418">Kinase</keyword>
<organism evidence="1">
    <name type="scientific">Tanacetum cinerariifolium</name>
    <name type="common">Dalmatian daisy</name>
    <name type="synonym">Chrysanthemum cinerariifolium</name>
    <dbReference type="NCBI Taxonomy" id="118510"/>
    <lineage>
        <taxon>Eukaryota</taxon>
        <taxon>Viridiplantae</taxon>
        <taxon>Streptophyta</taxon>
        <taxon>Embryophyta</taxon>
        <taxon>Tracheophyta</taxon>
        <taxon>Spermatophyta</taxon>
        <taxon>Magnoliopsida</taxon>
        <taxon>eudicotyledons</taxon>
        <taxon>Gunneridae</taxon>
        <taxon>Pentapetalae</taxon>
        <taxon>asterids</taxon>
        <taxon>campanulids</taxon>
        <taxon>Asterales</taxon>
        <taxon>Asteraceae</taxon>
        <taxon>Asteroideae</taxon>
        <taxon>Anthemideae</taxon>
        <taxon>Anthemidinae</taxon>
        <taxon>Tanacetum</taxon>
    </lineage>
</organism>
<dbReference type="EMBL" id="BKCJ010010035">
    <property type="protein sequence ID" value="GEU89776.1"/>
    <property type="molecule type" value="Genomic_DNA"/>
</dbReference>
<proteinExistence type="predicted"/>
<reference evidence="1" key="1">
    <citation type="journal article" date="2019" name="Sci. Rep.">
        <title>Draft genome of Tanacetum cinerariifolium, the natural source of mosquito coil.</title>
        <authorList>
            <person name="Yamashiro T."/>
            <person name="Shiraishi A."/>
            <person name="Satake H."/>
            <person name="Nakayama K."/>
        </authorList>
    </citation>
    <scope>NUCLEOTIDE SEQUENCE</scope>
</reference>
<dbReference type="GO" id="GO:0016301">
    <property type="term" value="F:kinase activity"/>
    <property type="evidence" value="ECO:0007669"/>
    <property type="project" value="UniProtKB-KW"/>
</dbReference>